<dbReference type="InterPro" id="IPR027417">
    <property type="entry name" value="P-loop_NTPase"/>
</dbReference>
<dbReference type="PANTHER" id="PTHR21087">
    <property type="entry name" value="SHIKIMATE KINASE"/>
    <property type="match status" value="1"/>
</dbReference>
<sequence>MRDRRTVKPNLILTGLMGCGKTTVGRLLAAELGWEFVDTDQLIEEATGHSIPELFREKGEPFFRLVEKEAIRGLAGKNHAVVATGGGAVLDGENRRLLQSLGLVVYLKTAPEVLGGRVQRSTDRPLLAGQDAVGVLAKLLREREKYYCEADEVVRTDGRTPRQVAAEIINLARQWGVGTG</sequence>
<feature type="binding site" evidence="11">
    <location>
        <position position="124"/>
    </location>
    <ligand>
        <name>ATP</name>
        <dbReference type="ChEBI" id="CHEBI:30616"/>
    </ligand>
</feature>
<keyword evidence="9 11" id="KW-0057">Aromatic amino acid biosynthesis</keyword>
<dbReference type="Proteomes" id="UP000657177">
    <property type="component" value="Unassembled WGS sequence"/>
</dbReference>
<evidence type="ECO:0000256" key="9">
    <source>
        <dbReference type="ARBA" id="ARBA00023141"/>
    </source>
</evidence>
<evidence type="ECO:0000256" key="8">
    <source>
        <dbReference type="ARBA" id="ARBA00022840"/>
    </source>
</evidence>
<dbReference type="GO" id="GO:0000287">
    <property type="term" value="F:magnesium ion binding"/>
    <property type="evidence" value="ECO:0007669"/>
    <property type="project" value="UniProtKB-UniRule"/>
</dbReference>
<dbReference type="GO" id="GO:0009423">
    <property type="term" value="P:chorismate biosynthetic process"/>
    <property type="evidence" value="ECO:0007669"/>
    <property type="project" value="UniProtKB-UniRule"/>
</dbReference>
<feature type="binding site" evidence="11">
    <location>
        <position position="40"/>
    </location>
    <ligand>
        <name>substrate</name>
    </ligand>
</feature>
<organism evidence="12 13">
    <name type="scientific">Capillibacterium thermochitinicola</name>
    <dbReference type="NCBI Taxonomy" id="2699427"/>
    <lineage>
        <taxon>Bacteria</taxon>
        <taxon>Bacillati</taxon>
        <taxon>Bacillota</taxon>
        <taxon>Capillibacterium</taxon>
    </lineage>
</organism>
<evidence type="ECO:0000313" key="13">
    <source>
        <dbReference type="Proteomes" id="UP000657177"/>
    </source>
</evidence>
<keyword evidence="4 11" id="KW-0028">Amino-acid biosynthesis</keyword>
<dbReference type="GO" id="GO:0008652">
    <property type="term" value="P:amino acid biosynthetic process"/>
    <property type="evidence" value="ECO:0007669"/>
    <property type="project" value="UniProtKB-KW"/>
</dbReference>
<feature type="binding site" evidence="11">
    <location>
        <position position="159"/>
    </location>
    <ligand>
        <name>ATP</name>
        <dbReference type="ChEBI" id="CHEBI:30616"/>
    </ligand>
</feature>
<keyword evidence="11" id="KW-0460">Magnesium</keyword>
<dbReference type="InterPro" id="IPR031322">
    <property type="entry name" value="Shikimate/glucono_kinase"/>
</dbReference>
<dbReference type="PRINTS" id="PR01100">
    <property type="entry name" value="SHIKIMTKNASE"/>
</dbReference>
<evidence type="ECO:0000256" key="11">
    <source>
        <dbReference type="HAMAP-Rule" id="MF_00109"/>
    </source>
</evidence>
<keyword evidence="11" id="KW-0479">Metal-binding</keyword>
<feature type="binding site" evidence="11">
    <location>
        <position position="86"/>
    </location>
    <ligand>
        <name>substrate</name>
    </ligand>
</feature>
<dbReference type="CDD" id="cd00464">
    <property type="entry name" value="SK"/>
    <property type="match status" value="1"/>
</dbReference>
<dbReference type="HAMAP" id="MF_00109">
    <property type="entry name" value="Shikimate_kinase"/>
    <property type="match status" value="1"/>
</dbReference>
<evidence type="ECO:0000256" key="1">
    <source>
        <dbReference type="ARBA" id="ARBA00004842"/>
    </source>
</evidence>
<keyword evidence="13" id="KW-1185">Reference proteome</keyword>
<dbReference type="EMBL" id="JAAKDE010000001">
    <property type="protein sequence ID" value="MBA2132013.1"/>
    <property type="molecule type" value="Genomic_DNA"/>
</dbReference>
<dbReference type="SUPFAM" id="SSF52540">
    <property type="entry name" value="P-loop containing nucleoside triphosphate hydrolases"/>
    <property type="match status" value="1"/>
</dbReference>
<feature type="binding site" evidence="11">
    <location>
        <begin position="18"/>
        <end position="23"/>
    </location>
    <ligand>
        <name>ATP</name>
        <dbReference type="ChEBI" id="CHEBI:30616"/>
    </ligand>
</feature>
<keyword evidence="6 11" id="KW-0547">Nucleotide-binding</keyword>
<dbReference type="Gene3D" id="3.40.50.300">
    <property type="entry name" value="P-loop containing nucleotide triphosphate hydrolases"/>
    <property type="match status" value="1"/>
</dbReference>
<dbReference type="EC" id="2.7.1.71" evidence="3 11"/>
<evidence type="ECO:0000256" key="4">
    <source>
        <dbReference type="ARBA" id="ARBA00022605"/>
    </source>
</evidence>
<protein>
    <recommendedName>
        <fullName evidence="3 11">Shikimate kinase</fullName>
        <shortName evidence="11">SK</shortName>
        <ecNumber evidence="3 11">2.7.1.71</ecNumber>
    </recommendedName>
</protein>
<comment type="caution">
    <text evidence="12">The sequence shown here is derived from an EMBL/GenBank/DDBJ whole genome shotgun (WGS) entry which is preliminary data.</text>
</comment>
<evidence type="ECO:0000256" key="2">
    <source>
        <dbReference type="ARBA" id="ARBA00006997"/>
    </source>
</evidence>
<comment type="catalytic activity">
    <reaction evidence="10 11">
        <text>shikimate + ATP = 3-phosphoshikimate + ADP + H(+)</text>
        <dbReference type="Rhea" id="RHEA:13121"/>
        <dbReference type="ChEBI" id="CHEBI:15378"/>
        <dbReference type="ChEBI" id="CHEBI:30616"/>
        <dbReference type="ChEBI" id="CHEBI:36208"/>
        <dbReference type="ChEBI" id="CHEBI:145989"/>
        <dbReference type="ChEBI" id="CHEBI:456216"/>
        <dbReference type="EC" id="2.7.1.71"/>
    </reaction>
</comment>
<keyword evidence="5 11" id="KW-0808">Transferase</keyword>
<comment type="function">
    <text evidence="11">Catalyzes the specific phosphorylation of the 3-hydroxyl group of shikimic acid using ATP as a cosubstrate.</text>
</comment>
<dbReference type="GO" id="GO:0009073">
    <property type="term" value="P:aromatic amino acid family biosynthetic process"/>
    <property type="evidence" value="ECO:0007669"/>
    <property type="project" value="UniProtKB-KW"/>
</dbReference>
<dbReference type="UniPathway" id="UPA00053">
    <property type="reaction ID" value="UER00088"/>
</dbReference>
<keyword evidence="11" id="KW-0963">Cytoplasm</keyword>
<feature type="binding site" evidence="11">
    <location>
        <position position="64"/>
    </location>
    <ligand>
        <name>substrate</name>
    </ligand>
</feature>
<dbReference type="Pfam" id="PF01202">
    <property type="entry name" value="SKI"/>
    <property type="match status" value="1"/>
</dbReference>
<dbReference type="AlphaFoldDB" id="A0A8J6HYI4"/>
<gene>
    <name evidence="11" type="primary">aroK</name>
    <name evidence="12" type="ORF">G5B42_00345</name>
</gene>
<dbReference type="InterPro" id="IPR023000">
    <property type="entry name" value="Shikimate_kinase_CS"/>
</dbReference>
<dbReference type="PANTHER" id="PTHR21087:SF16">
    <property type="entry name" value="SHIKIMATE KINASE 1, CHLOROPLASTIC"/>
    <property type="match status" value="1"/>
</dbReference>
<dbReference type="GO" id="GO:0005829">
    <property type="term" value="C:cytosol"/>
    <property type="evidence" value="ECO:0007669"/>
    <property type="project" value="TreeGrafter"/>
</dbReference>
<evidence type="ECO:0000256" key="10">
    <source>
        <dbReference type="ARBA" id="ARBA00048567"/>
    </source>
</evidence>
<dbReference type="GO" id="GO:0005524">
    <property type="term" value="F:ATP binding"/>
    <property type="evidence" value="ECO:0007669"/>
    <property type="project" value="UniProtKB-UniRule"/>
</dbReference>
<dbReference type="InterPro" id="IPR000623">
    <property type="entry name" value="Shikimate_kinase/TSH1"/>
</dbReference>
<comment type="subcellular location">
    <subcellularLocation>
        <location evidence="11">Cytoplasm</location>
    </subcellularLocation>
</comment>
<dbReference type="PROSITE" id="PS01128">
    <property type="entry name" value="SHIKIMATE_KINASE"/>
    <property type="match status" value="1"/>
</dbReference>
<reference evidence="12" key="1">
    <citation type="submission" date="2020-06" db="EMBL/GenBank/DDBJ databases">
        <title>Novel chitinolytic bacterium.</title>
        <authorList>
            <person name="Ungkulpasvich U."/>
            <person name="Kosugi A."/>
            <person name="Uke A."/>
        </authorList>
    </citation>
    <scope>NUCLEOTIDE SEQUENCE</scope>
    <source>
        <strain evidence="12">UUS1-1</strain>
    </source>
</reference>
<evidence type="ECO:0000256" key="6">
    <source>
        <dbReference type="ARBA" id="ARBA00022741"/>
    </source>
</evidence>
<evidence type="ECO:0000256" key="7">
    <source>
        <dbReference type="ARBA" id="ARBA00022777"/>
    </source>
</evidence>
<comment type="cofactor">
    <cofactor evidence="11">
        <name>Mg(2+)</name>
        <dbReference type="ChEBI" id="CHEBI:18420"/>
    </cofactor>
    <text evidence="11">Binds 1 Mg(2+) ion per subunit.</text>
</comment>
<dbReference type="RefSeq" id="WP_181338454.1">
    <property type="nucleotide sequence ID" value="NZ_JAAKDE010000001.1"/>
</dbReference>
<name>A0A8J6HYI4_9FIRM</name>
<evidence type="ECO:0000313" key="12">
    <source>
        <dbReference type="EMBL" id="MBA2132013.1"/>
    </source>
</evidence>
<feature type="binding site" evidence="11">
    <location>
        <position position="143"/>
    </location>
    <ligand>
        <name>substrate</name>
    </ligand>
</feature>
<proteinExistence type="inferred from homology"/>
<feature type="binding site" evidence="11">
    <location>
        <position position="22"/>
    </location>
    <ligand>
        <name>Mg(2+)</name>
        <dbReference type="ChEBI" id="CHEBI:18420"/>
    </ligand>
</feature>
<accession>A0A8J6HYI4</accession>
<comment type="pathway">
    <text evidence="1 11">Metabolic intermediate biosynthesis; chorismate biosynthesis; chorismate from D-erythrose 4-phosphate and phosphoenolpyruvate: step 5/7.</text>
</comment>
<comment type="similarity">
    <text evidence="2 11">Belongs to the shikimate kinase family.</text>
</comment>
<dbReference type="GO" id="GO:0004765">
    <property type="term" value="F:shikimate kinase activity"/>
    <property type="evidence" value="ECO:0007669"/>
    <property type="project" value="UniProtKB-UniRule"/>
</dbReference>
<comment type="subunit">
    <text evidence="11">Monomer.</text>
</comment>
<evidence type="ECO:0000256" key="5">
    <source>
        <dbReference type="ARBA" id="ARBA00022679"/>
    </source>
</evidence>
<evidence type="ECO:0000256" key="3">
    <source>
        <dbReference type="ARBA" id="ARBA00012154"/>
    </source>
</evidence>
<keyword evidence="8 11" id="KW-0067">ATP-binding</keyword>
<dbReference type="PROSITE" id="PS51257">
    <property type="entry name" value="PROKAR_LIPOPROTEIN"/>
    <property type="match status" value="1"/>
</dbReference>
<keyword evidence="7 11" id="KW-0418">Kinase</keyword>